<feature type="compositionally biased region" description="Low complexity" evidence="1">
    <location>
        <begin position="509"/>
        <end position="521"/>
    </location>
</feature>
<dbReference type="Gene3D" id="3.40.50.1460">
    <property type="match status" value="1"/>
</dbReference>
<proteinExistence type="predicted"/>
<dbReference type="EMBL" id="FNBN01000001">
    <property type="protein sequence ID" value="SDF00709.1"/>
    <property type="molecule type" value="Genomic_DNA"/>
</dbReference>
<reference evidence="3 4" key="1">
    <citation type="submission" date="2016-10" db="EMBL/GenBank/DDBJ databases">
        <authorList>
            <person name="de Groot N.N."/>
        </authorList>
    </citation>
    <scope>NUCLEOTIDE SEQUENCE [LARGE SCALE GENOMIC DNA]</scope>
    <source>
        <strain evidence="3 4">DSM 527</strain>
    </source>
</reference>
<dbReference type="Pfam" id="PF12770">
    <property type="entry name" value="CHAT"/>
    <property type="match status" value="1"/>
</dbReference>
<feature type="region of interest" description="Disordered" evidence="1">
    <location>
        <begin position="495"/>
        <end position="523"/>
    </location>
</feature>
<protein>
    <recommendedName>
        <fullName evidence="2">CHAT domain-containing protein</fullName>
    </recommendedName>
</protein>
<name>A0A1G7HL36_CHIFI</name>
<evidence type="ECO:0000313" key="4">
    <source>
        <dbReference type="Proteomes" id="UP000199045"/>
    </source>
</evidence>
<dbReference type="OrthoDB" id="8773014at2"/>
<dbReference type="InterPro" id="IPR024983">
    <property type="entry name" value="CHAT_dom"/>
</dbReference>
<evidence type="ECO:0000313" key="3">
    <source>
        <dbReference type="EMBL" id="SDF00709.1"/>
    </source>
</evidence>
<feature type="domain" description="CHAT" evidence="2">
    <location>
        <begin position="686"/>
        <end position="850"/>
    </location>
</feature>
<dbReference type="AlphaFoldDB" id="A0A1G7HL36"/>
<evidence type="ECO:0000256" key="1">
    <source>
        <dbReference type="SAM" id="MobiDB-lite"/>
    </source>
</evidence>
<gene>
    <name evidence="3" type="ORF">SAMN04488121_101500</name>
</gene>
<dbReference type="RefSeq" id="WP_089828644.1">
    <property type="nucleotide sequence ID" value="NZ_FNBN01000001.1"/>
</dbReference>
<accession>A0A1G7HL36</accession>
<organism evidence="3 4">
    <name type="scientific">Chitinophaga filiformis</name>
    <name type="common">Myxococcus filiformis</name>
    <name type="synonym">Flexibacter filiformis</name>
    <dbReference type="NCBI Taxonomy" id="104663"/>
    <lineage>
        <taxon>Bacteria</taxon>
        <taxon>Pseudomonadati</taxon>
        <taxon>Bacteroidota</taxon>
        <taxon>Chitinophagia</taxon>
        <taxon>Chitinophagales</taxon>
        <taxon>Chitinophagaceae</taxon>
        <taxon>Chitinophaga</taxon>
    </lineage>
</organism>
<dbReference type="Proteomes" id="UP000199045">
    <property type="component" value="Unassembled WGS sequence"/>
</dbReference>
<sequence>MANIILGNMELSTPANIKSPALTGNSYASILATLHKNQPNTITVFFANEPEHIPSINSPINYVKEIAVQTNTVPIEFKFEKNVIAALRENIKALHNTPVFKAIQLQVTAACCRCMDAILIKGNKAIRKTYTFKEVKAELKLKAPFKGVEMQLNQEFSDGIPLQAKKAIITILKKAIAADKDFDTSILSSYNKNLLPSLLQTDRDHIQKVEDLLGEMCDISISVLERYLHGAKADFTSIITEEILRQLYPEKCGITILDEVKKRAEPFWQTDRKNSKNDKQGGDFLRQLEDFGTKHGQISINVVCHSVGAITGCEFIKAVTRLRSDVIKIENIILLAPACTFKLFEDSIMKVRSLHDRFRMFTMRDQYEQMDVFVEGVYTQSPLYLISGLLEDKYYPGAPILGLERIRRAPSINHANITTSVHSFLEGYGHSGKVVYSVTNKRDIPTGHECTATHHEDFLQDPATIASIIEIINNGMKPPPLAAFADGNGPINDSTSGLNFGASGDKGTSPGAGSSRPPASSSKRDNYLEITVTKWKGECDKLKFSAKYRISQQESTIINFKTVHLLTDIQAYYYSSILDLGKSPDSDSYKEEYMQRMGMHYYEELFPLGLRKLIWKLKNKVSTLIIIDSFDDVIAWEFCKMWGKDTNGIVQNAPFLCESFNLVRYSFNELKDTLSLENTAIITPKSNLPYAQVEKGILFQLAEKHSQMNATDIKATISEVTAMFKSGKYNAIIFIGHGKSHEQANKSGIKLEDGEITPEYLSGDTSNLGQASPFVFLNSCYSGKTGPGLTAVGGWARAFLRAGASCFIGSTFAINDAQATKFAAHFYQYLFENYTVAEAARYARLAIKKTGDPSWLYYVVYAHPFAKLQGGS</sequence>
<dbReference type="STRING" id="104663.SAMN04488121_101500"/>
<evidence type="ECO:0000259" key="2">
    <source>
        <dbReference type="Pfam" id="PF12770"/>
    </source>
</evidence>